<evidence type="ECO:0000256" key="3">
    <source>
        <dbReference type="ARBA" id="ARBA00022777"/>
    </source>
</evidence>
<dbReference type="PROSITE" id="PS50011">
    <property type="entry name" value="PROTEIN_KINASE_DOM"/>
    <property type="match status" value="1"/>
</dbReference>
<dbReference type="InterPro" id="IPR001245">
    <property type="entry name" value="Ser-Thr/Tyr_kinase_cat_dom"/>
</dbReference>
<dbReference type="Proteomes" id="UP000789375">
    <property type="component" value="Unassembled WGS sequence"/>
</dbReference>
<gene>
    <name evidence="6" type="ORF">FMOSSE_LOCUS7449</name>
</gene>
<keyword evidence="1" id="KW-0808">Transferase</keyword>
<evidence type="ECO:0000256" key="4">
    <source>
        <dbReference type="ARBA" id="ARBA00022840"/>
    </source>
</evidence>
<comment type="caution">
    <text evidence="6">The sequence shown here is derived from an EMBL/GenBank/DDBJ whole genome shotgun (WGS) entry which is preliminary data.</text>
</comment>
<keyword evidence="3" id="KW-0418">Kinase</keyword>
<dbReference type="InterPro" id="IPR000719">
    <property type="entry name" value="Prot_kinase_dom"/>
</dbReference>
<evidence type="ECO:0000256" key="2">
    <source>
        <dbReference type="ARBA" id="ARBA00022741"/>
    </source>
</evidence>
<dbReference type="InterPro" id="IPR051681">
    <property type="entry name" value="Ser/Thr_Kinases-Pseudokinases"/>
</dbReference>
<evidence type="ECO:0000313" key="6">
    <source>
        <dbReference type="EMBL" id="CAG8570951.1"/>
    </source>
</evidence>
<dbReference type="SUPFAM" id="SSF56112">
    <property type="entry name" value="Protein kinase-like (PK-like)"/>
    <property type="match status" value="1"/>
</dbReference>
<dbReference type="Pfam" id="PF07714">
    <property type="entry name" value="PK_Tyr_Ser-Thr"/>
    <property type="match status" value="1"/>
</dbReference>
<evidence type="ECO:0000313" key="7">
    <source>
        <dbReference type="Proteomes" id="UP000789375"/>
    </source>
</evidence>
<protein>
    <submittedName>
        <fullName evidence="6">12007_t:CDS:1</fullName>
    </submittedName>
</protein>
<reference evidence="6" key="1">
    <citation type="submission" date="2021-06" db="EMBL/GenBank/DDBJ databases">
        <authorList>
            <person name="Kallberg Y."/>
            <person name="Tangrot J."/>
            <person name="Rosling A."/>
        </authorList>
    </citation>
    <scope>NUCLEOTIDE SEQUENCE</scope>
    <source>
        <strain evidence="6">87-6 pot B 2015</strain>
    </source>
</reference>
<dbReference type="PANTHER" id="PTHR44329:SF288">
    <property type="entry name" value="MITOGEN-ACTIVATED PROTEIN KINASE KINASE KINASE 20"/>
    <property type="match status" value="1"/>
</dbReference>
<evidence type="ECO:0000256" key="1">
    <source>
        <dbReference type="ARBA" id="ARBA00022679"/>
    </source>
</evidence>
<dbReference type="AlphaFoldDB" id="A0A9N9BNT9"/>
<keyword evidence="7" id="KW-1185">Reference proteome</keyword>
<feature type="domain" description="Protein kinase" evidence="5">
    <location>
        <begin position="1"/>
        <end position="218"/>
    </location>
</feature>
<accession>A0A9N9BNT9</accession>
<keyword evidence="4" id="KW-0067">ATP-binding</keyword>
<dbReference type="EMBL" id="CAJVPP010001743">
    <property type="protein sequence ID" value="CAG8570951.1"/>
    <property type="molecule type" value="Genomic_DNA"/>
</dbReference>
<dbReference type="InterPro" id="IPR011009">
    <property type="entry name" value="Kinase-like_dom_sf"/>
</dbReference>
<dbReference type="GO" id="GO:0005524">
    <property type="term" value="F:ATP binding"/>
    <property type="evidence" value="ECO:0007669"/>
    <property type="project" value="UniProtKB-KW"/>
</dbReference>
<dbReference type="Gene3D" id="1.10.510.10">
    <property type="entry name" value="Transferase(Phosphotransferase) domain 1"/>
    <property type="match status" value="1"/>
</dbReference>
<keyword evidence="2" id="KW-0547">Nucleotide-binding</keyword>
<organism evidence="6 7">
    <name type="scientific">Funneliformis mosseae</name>
    <name type="common">Endomycorrhizal fungus</name>
    <name type="synonym">Glomus mosseae</name>
    <dbReference type="NCBI Taxonomy" id="27381"/>
    <lineage>
        <taxon>Eukaryota</taxon>
        <taxon>Fungi</taxon>
        <taxon>Fungi incertae sedis</taxon>
        <taxon>Mucoromycota</taxon>
        <taxon>Glomeromycotina</taxon>
        <taxon>Glomeromycetes</taxon>
        <taxon>Glomerales</taxon>
        <taxon>Glomeraceae</taxon>
        <taxon>Funneliformis</taxon>
    </lineage>
</organism>
<dbReference type="PANTHER" id="PTHR44329">
    <property type="entry name" value="SERINE/THREONINE-PROTEIN KINASE TNNI3K-RELATED"/>
    <property type="match status" value="1"/>
</dbReference>
<name>A0A9N9BNT9_FUNMO</name>
<sequence length="218" mass="25096">MSSSKEEKIDKNLTLTSTDLNTLLKQADKTNLYKFFPPKNSIQSGNNAIDNLVFKLNFIRTSQENGNHFIKIYGITQDINTKDYMIVMQYAEQGSLRQYLKRNYKNLKWYNKLNLLSRIASSISDMHKILILHRDLHPGNILKEKDDVCLSDTGLNGSCDNDQSNENLSKEELIIKNEFDVSNELISNLPDEINASKYREPYISKIIDFTNLPTPVNL</sequence>
<dbReference type="GO" id="GO:0004674">
    <property type="term" value="F:protein serine/threonine kinase activity"/>
    <property type="evidence" value="ECO:0007669"/>
    <property type="project" value="TreeGrafter"/>
</dbReference>
<proteinExistence type="predicted"/>
<evidence type="ECO:0000259" key="5">
    <source>
        <dbReference type="PROSITE" id="PS50011"/>
    </source>
</evidence>